<dbReference type="Proteomes" id="UP000559182">
    <property type="component" value="Unassembled WGS sequence"/>
</dbReference>
<gene>
    <name evidence="3" type="ORF">FHU39_004189</name>
</gene>
<accession>A0A839NCV8</accession>
<feature type="region of interest" description="Disordered" evidence="1">
    <location>
        <begin position="45"/>
        <end position="66"/>
    </location>
</feature>
<dbReference type="SUPFAM" id="SSF47598">
    <property type="entry name" value="Ribbon-helix-helix"/>
    <property type="match status" value="1"/>
</dbReference>
<dbReference type="InterPro" id="IPR010985">
    <property type="entry name" value="Ribbon_hlx_hlx"/>
</dbReference>
<organism evidence="3 4">
    <name type="scientific">Flexivirga oryzae</name>
    <dbReference type="NCBI Taxonomy" id="1794944"/>
    <lineage>
        <taxon>Bacteria</taxon>
        <taxon>Bacillati</taxon>
        <taxon>Actinomycetota</taxon>
        <taxon>Actinomycetes</taxon>
        <taxon>Micrococcales</taxon>
        <taxon>Dermacoccaceae</taxon>
        <taxon>Flexivirga</taxon>
    </lineage>
</organism>
<dbReference type="CDD" id="cd21631">
    <property type="entry name" value="RHH_CopG_NikR-like"/>
    <property type="match status" value="1"/>
</dbReference>
<feature type="domain" description="Ribbon-helix-helix protein CopG" evidence="2">
    <location>
        <begin position="1"/>
        <end position="40"/>
    </location>
</feature>
<sequence length="76" mass="8520">MRTTIRLSDDFYRAVRERAHAEDTTFTAFVEDALRRRLAESDGEPTAFRVEPFDGTGLQPGVDLDDSADLLDRMGG</sequence>
<comment type="caution">
    <text evidence="3">The sequence shown here is derived from an EMBL/GenBank/DDBJ whole genome shotgun (WGS) entry which is preliminary data.</text>
</comment>
<proteinExistence type="predicted"/>
<evidence type="ECO:0000313" key="3">
    <source>
        <dbReference type="EMBL" id="MBB2894153.1"/>
    </source>
</evidence>
<dbReference type="AlphaFoldDB" id="A0A839NCV8"/>
<evidence type="ECO:0000256" key="1">
    <source>
        <dbReference type="SAM" id="MobiDB-lite"/>
    </source>
</evidence>
<protein>
    <recommendedName>
        <fullName evidence="2">Ribbon-helix-helix protein CopG domain-containing protein</fullName>
    </recommendedName>
</protein>
<dbReference type="RefSeq" id="WP_183322599.1">
    <property type="nucleotide sequence ID" value="NZ_JACHVQ010000004.1"/>
</dbReference>
<dbReference type="GO" id="GO:0006355">
    <property type="term" value="P:regulation of DNA-templated transcription"/>
    <property type="evidence" value="ECO:0007669"/>
    <property type="project" value="InterPro"/>
</dbReference>
<name>A0A839NCV8_9MICO</name>
<keyword evidence="4" id="KW-1185">Reference proteome</keyword>
<dbReference type="EMBL" id="JACHVQ010000004">
    <property type="protein sequence ID" value="MBB2894153.1"/>
    <property type="molecule type" value="Genomic_DNA"/>
</dbReference>
<dbReference type="Pfam" id="PF01402">
    <property type="entry name" value="RHH_1"/>
    <property type="match status" value="1"/>
</dbReference>
<dbReference type="InterPro" id="IPR002145">
    <property type="entry name" value="CopG"/>
</dbReference>
<reference evidence="3 4" key="1">
    <citation type="submission" date="2020-08" db="EMBL/GenBank/DDBJ databases">
        <title>Sequencing the genomes of 1000 actinobacteria strains.</title>
        <authorList>
            <person name="Klenk H.-P."/>
        </authorList>
    </citation>
    <scope>NUCLEOTIDE SEQUENCE [LARGE SCALE GENOMIC DNA]</scope>
    <source>
        <strain evidence="3 4">DSM 105369</strain>
    </source>
</reference>
<evidence type="ECO:0000259" key="2">
    <source>
        <dbReference type="Pfam" id="PF01402"/>
    </source>
</evidence>
<evidence type="ECO:0000313" key="4">
    <source>
        <dbReference type="Proteomes" id="UP000559182"/>
    </source>
</evidence>